<dbReference type="PANTHER" id="PTHR43380:SF1">
    <property type="entry name" value="2-OXOISOVALERATE DEHYDROGENASE SUBUNIT ALPHA, MITOCHONDRIAL"/>
    <property type="match status" value="1"/>
</dbReference>
<dbReference type="SUPFAM" id="SSF52518">
    <property type="entry name" value="Thiamin diphosphate-binding fold (THDP-binding)"/>
    <property type="match status" value="1"/>
</dbReference>
<dbReference type="Gene3D" id="3.40.50.970">
    <property type="match status" value="1"/>
</dbReference>
<dbReference type="PANTHER" id="PTHR43380">
    <property type="entry name" value="2-OXOISOVALERATE DEHYDROGENASE SUBUNIT ALPHA, MITOCHONDRIAL"/>
    <property type="match status" value="1"/>
</dbReference>
<organism evidence="6 7">
    <name type="scientific">Staphylococcus pragensis</name>
    <dbReference type="NCBI Taxonomy" id="1611836"/>
    <lineage>
        <taxon>Bacteria</taxon>
        <taxon>Bacillati</taxon>
        <taxon>Bacillota</taxon>
        <taxon>Bacilli</taxon>
        <taxon>Bacillales</taxon>
        <taxon>Staphylococcaceae</taxon>
        <taxon>Staphylococcus</taxon>
    </lineage>
</organism>
<dbReference type="FunFam" id="3.40.50.970:FF:000032">
    <property type="entry name" value="2-oxoisovalerate dehydrogenase subunit alpha"/>
    <property type="match status" value="1"/>
</dbReference>
<name>A0A4Z1BZD4_9STAP</name>
<keyword evidence="7" id="KW-1185">Reference proteome</keyword>
<evidence type="ECO:0000256" key="3">
    <source>
        <dbReference type="ARBA" id="ARBA00023052"/>
    </source>
</evidence>
<dbReference type="EC" id="1.2.4.4" evidence="4"/>
<keyword evidence="3 4" id="KW-0786">Thiamine pyrophosphate</keyword>
<evidence type="ECO:0000259" key="5">
    <source>
        <dbReference type="Pfam" id="PF00676"/>
    </source>
</evidence>
<sequence length="333" mass="36811">MIDYKSVGLTEEDLKQIYKWMDLGRKVDERLWLLNRAGKIPFVVSGQGQEATQIGMAYAMQEGDISSPYYRDLAFVTYMGITPYDTLLASFGKKDDINSGGKQMPSHFSHREKGILSQSSPVATQIPHSVGAALALKMDGKANIATATVGEGSSNQGDFHEGLNFAGVHKLPFVCVIINNKYAISVPDSLQYAAENLSDRATGYGIYGETVDGNDPIAMYKAMKDARERALNGEGATLIEAVTSRMTPHSSDDDDTYRTKEERESLKTLDCNLKFKDYLLEQGIIDEEWLSEVEEEHKAIVNKATKDAEQAPYPSVNEAYQFVYDPEGGITND</sequence>
<dbReference type="RefSeq" id="WP_126566943.1">
    <property type="nucleotide sequence ID" value="NZ_BMCY01000001.1"/>
</dbReference>
<dbReference type="EMBL" id="SRPJ01000001">
    <property type="protein sequence ID" value="TGN28842.1"/>
    <property type="molecule type" value="Genomic_DNA"/>
</dbReference>
<dbReference type="CDD" id="cd02000">
    <property type="entry name" value="TPP_E1_PDC_ADC_BCADC"/>
    <property type="match status" value="1"/>
</dbReference>
<dbReference type="InterPro" id="IPR001017">
    <property type="entry name" value="DH_E1"/>
</dbReference>
<dbReference type="InterPro" id="IPR029061">
    <property type="entry name" value="THDP-binding"/>
</dbReference>
<dbReference type="GO" id="GO:0009083">
    <property type="term" value="P:branched-chain amino acid catabolic process"/>
    <property type="evidence" value="ECO:0007669"/>
    <property type="project" value="TreeGrafter"/>
</dbReference>
<dbReference type="AlphaFoldDB" id="A0A4Z1BZD4"/>
<feature type="domain" description="Dehydrogenase E1 component" evidence="5">
    <location>
        <begin position="19"/>
        <end position="316"/>
    </location>
</feature>
<reference evidence="6 7" key="1">
    <citation type="submission" date="2019-04" db="EMBL/GenBank/DDBJ databases">
        <title>Genomic characterization of Staphylococcus petrasii strains.</title>
        <authorList>
            <person name="Vrbovska V."/>
            <person name="Kovarovic V."/>
            <person name="Maslanova I."/>
            <person name="Indrakova A."/>
            <person name="Petras P."/>
            <person name="Sedo O."/>
            <person name="Svec P."/>
            <person name="Fisarova L."/>
            <person name="Sedlacek I."/>
            <person name="Doskar J."/>
            <person name="Pantucek R."/>
        </authorList>
    </citation>
    <scope>NUCLEOTIDE SEQUENCE [LARGE SCALE GENOMIC DNA]</scope>
    <source>
        <strain evidence="6 7">CCM 8529</strain>
    </source>
</reference>
<dbReference type="InterPro" id="IPR050771">
    <property type="entry name" value="Alpha-ketoacid_DH_E1_comp"/>
</dbReference>
<comment type="caution">
    <text evidence="6">The sequence shown here is derived from an EMBL/GenBank/DDBJ whole genome shotgun (WGS) entry which is preliminary data.</text>
</comment>
<comment type="cofactor">
    <cofactor evidence="1 4">
        <name>thiamine diphosphate</name>
        <dbReference type="ChEBI" id="CHEBI:58937"/>
    </cofactor>
</comment>
<evidence type="ECO:0000313" key="6">
    <source>
        <dbReference type="EMBL" id="TGN28842.1"/>
    </source>
</evidence>
<protein>
    <recommendedName>
        <fullName evidence="4">2-oxoisovalerate dehydrogenase subunit alpha</fullName>
        <ecNumber evidence="4">1.2.4.4</ecNumber>
    </recommendedName>
    <alternativeName>
        <fullName evidence="4">Branched-chain alpha-keto acid dehydrogenase E1 component alpha chain</fullName>
    </alternativeName>
</protein>
<evidence type="ECO:0000256" key="2">
    <source>
        <dbReference type="ARBA" id="ARBA00023002"/>
    </source>
</evidence>
<comment type="function">
    <text evidence="4">The branched-chain alpha-keto dehydrogenase complex catalyzes the overall conversion of alpha-keto acids to acyl-CoA and CO(2). It contains multiple copies of three enzymatic components: branched-chain alpha-keto acid decarboxylase (E1), lipoamide acyltransferase (E2) and lipoamide dehydrogenase (E3).</text>
</comment>
<keyword evidence="2 4" id="KW-0560">Oxidoreductase</keyword>
<evidence type="ECO:0000313" key="7">
    <source>
        <dbReference type="Proteomes" id="UP000297459"/>
    </source>
</evidence>
<comment type="catalytic activity">
    <reaction evidence="4">
        <text>N(6)-[(R)-lipoyl]-L-lysyl-[protein] + 3-methyl-2-oxobutanoate + H(+) = N(6)-[(R)-S(8)-2-methylpropanoyldihydrolipoyl]-L-lysyl-[protein] + CO2</text>
        <dbReference type="Rhea" id="RHEA:13457"/>
        <dbReference type="Rhea" id="RHEA-COMP:10474"/>
        <dbReference type="Rhea" id="RHEA-COMP:10497"/>
        <dbReference type="ChEBI" id="CHEBI:11851"/>
        <dbReference type="ChEBI" id="CHEBI:15378"/>
        <dbReference type="ChEBI" id="CHEBI:16526"/>
        <dbReference type="ChEBI" id="CHEBI:83099"/>
        <dbReference type="ChEBI" id="CHEBI:83142"/>
        <dbReference type="EC" id="1.2.4.4"/>
    </reaction>
</comment>
<dbReference type="GO" id="GO:0003863">
    <property type="term" value="F:branched-chain 2-oxo acid dehydrogenase activity"/>
    <property type="evidence" value="ECO:0007669"/>
    <property type="project" value="UniProtKB-EC"/>
</dbReference>
<accession>A0A4Z1BZD4</accession>
<dbReference type="Pfam" id="PF00676">
    <property type="entry name" value="E1_dh"/>
    <property type="match status" value="1"/>
</dbReference>
<gene>
    <name evidence="6" type="ORF">E2558_04150</name>
</gene>
<dbReference type="Proteomes" id="UP000297459">
    <property type="component" value="Unassembled WGS sequence"/>
</dbReference>
<proteinExistence type="inferred from homology"/>
<comment type="similarity">
    <text evidence="4">Belongs to the BCKDHA family.</text>
</comment>
<evidence type="ECO:0000256" key="4">
    <source>
        <dbReference type="RuleBase" id="RU365014"/>
    </source>
</evidence>
<evidence type="ECO:0000256" key="1">
    <source>
        <dbReference type="ARBA" id="ARBA00001964"/>
    </source>
</evidence>